<name>A0AAN9FMW1_CLITE</name>
<comment type="caution">
    <text evidence="1">The sequence shown here is derived from an EMBL/GenBank/DDBJ whole genome shotgun (WGS) entry which is preliminary data.</text>
</comment>
<evidence type="ECO:0000313" key="1">
    <source>
        <dbReference type="EMBL" id="KAK7277756.1"/>
    </source>
</evidence>
<keyword evidence="2" id="KW-1185">Reference proteome</keyword>
<protein>
    <submittedName>
        <fullName evidence="1">Uncharacterized protein</fullName>
    </submittedName>
</protein>
<evidence type="ECO:0000313" key="2">
    <source>
        <dbReference type="Proteomes" id="UP001359559"/>
    </source>
</evidence>
<sequence>MPCGSFPLICLNISRLVYDNEYQNYALGSNISTGVQHVEKENGTGDKIGEAQQLEFIVAQSVEFENDSGQP</sequence>
<reference evidence="1 2" key="1">
    <citation type="submission" date="2024-01" db="EMBL/GenBank/DDBJ databases">
        <title>The genomes of 5 underutilized Papilionoideae crops provide insights into root nodulation and disease resistance.</title>
        <authorList>
            <person name="Yuan L."/>
        </authorList>
    </citation>
    <scope>NUCLEOTIDE SEQUENCE [LARGE SCALE GENOMIC DNA]</scope>
    <source>
        <strain evidence="1">LY-2023</strain>
        <tissue evidence="1">Leaf</tissue>
    </source>
</reference>
<gene>
    <name evidence="1" type="ORF">RJT34_22772</name>
</gene>
<dbReference type="AlphaFoldDB" id="A0AAN9FMW1"/>
<proteinExistence type="predicted"/>
<dbReference type="EMBL" id="JAYKXN010000006">
    <property type="protein sequence ID" value="KAK7277756.1"/>
    <property type="molecule type" value="Genomic_DNA"/>
</dbReference>
<dbReference type="Proteomes" id="UP001359559">
    <property type="component" value="Unassembled WGS sequence"/>
</dbReference>
<organism evidence="1 2">
    <name type="scientific">Clitoria ternatea</name>
    <name type="common">Butterfly pea</name>
    <dbReference type="NCBI Taxonomy" id="43366"/>
    <lineage>
        <taxon>Eukaryota</taxon>
        <taxon>Viridiplantae</taxon>
        <taxon>Streptophyta</taxon>
        <taxon>Embryophyta</taxon>
        <taxon>Tracheophyta</taxon>
        <taxon>Spermatophyta</taxon>
        <taxon>Magnoliopsida</taxon>
        <taxon>eudicotyledons</taxon>
        <taxon>Gunneridae</taxon>
        <taxon>Pentapetalae</taxon>
        <taxon>rosids</taxon>
        <taxon>fabids</taxon>
        <taxon>Fabales</taxon>
        <taxon>Fabaceae</taxon>
        <taxon>Papilionoideae</taxon>
        <taxon>50 kb inversion clade</taxon>
        <taxon>NPAAA clade</taxon>
        <taxon>indigoferoid/millettioid clade</taxon>
        <taxon>Phaseoleae</taxon>
        <taxon>Clitoria</taxon>
    </lineage>
</organism>
<accession>A0AAN9FMW1</accession>